<dbReference type="InterPro" id="IPR057470">
    <property type="entry name" value="Ig_CFAP65_7th"/>
</dbReference>
<dbReference type="Proteomes" id="UP001314229">
    <property type="component" value="Unassembled WGS sequence"/>
</dbReference>
<comment type="subcellular location">
    <subcellularLocation>
        <location evidence="1">Cell projection</location>
        <location evidence="1">Cilium</location>
        <location evidence="1">Flagellum</location>
    </subcellularLocation>
    <subcellularLocation>
        <location evidence="2">Cytoplasm</location>
    </subcellularLocation>
    <subcellularLocation>
        <location evidence="13 14">Nucleus</location>
    </subcellularLocation>
</comment>
<dbReference type="Pfam" id="PF24771">
    <property type="entry name" value="Ig_CFAP74_1st"/>
    <property type="match status" value="1"/>
</dbReference>
<evidence type="ECO:0000256" key="6">
    <source>
        <dbReference type="ARBA" id="ARBA00023015"/>
    </source>
</evidence>
<feature type="compositionally biased region" description="Polar residues" evidence="16">
    <location>
        <begin position="326"/>
        <end position="336"/>
    </location>
</feature>
<keyword evidence="5 18" id="KW-0282">Flagellum</keyword>
<evidence type="ECO:0000256" key="14">
    <source>
        <dbReference type="RuleBase" id="RU000682"/>
    </source>
</evidence>
<dbReference type="InterPro" id="IPR020479">
    <property type="entry name" value="HD_metazoa"/>
</dbReference>
<evidence type="ECO:0000256" key="2">
    <source>
        <dbReference type="ARBA" id="ARBA00004496"/>
    </source>
</evidence>
<evidence type="ECO:0000256" key="8">
    <source>
        <dbReference type="ARBA" id="ARBA00023125"/>
    </source>
</evidence>
<feature type="region of interest" description="Disordered" evidence="16">
    <location>
        <begin position="315"/>
        <end position="336"/>
    </location>
</feature>
<keyword evidence="6" id="KW-0805">Transcription regulation</keyword>
<dbReference type="InterPro" id="IPR057467">
    <property type="entry name" value="Ig_CFAP65_8th"/>
</dbReference>
<evidence type="ECO:0000256" key="12">
    <source>
        <dbReference type="ARBA" id="ARBA00023273"/>
    </source>
</evidence>
<dbReference type="InterPro" id="IPR001356">
    <property type="entry name" value="HD"/>
</dbReference>
<keyword evidence="4" id="KW-0963">Cytoplasm</keyword>
<evidence type="ECO:0000256" key="9">
    <source>
        <dbReference type="ARBA" id="ARBA00023155"/>
    </source>
</evidence>
<feature type="region of interest" description="Disordered" evidence="16">
    <location>
        <begin position="223"/>
        <end position="288"/>
    </location>
</feature>
<dbReference type="InterPro" id="IPR056344">
    <property type="entry name" value="Ig_CFAP65-like_9th"/>
</dbReference>
<evidence type="ECO:0000256" key="7">
    <source>
        <dbReference type="ARBA" id="ARBA00023069"/>
    </source>
</evidence>
<dbReference type="InterPro" id="IPR056305">
    <property type="entry name" value="Ig_CFAP65_10th"/>
</dbReference>
<dbReference type="Gene3D" id="2.60.40.10">
    <property type="entry name" value="Immunoglobulins"/>
    <property type="match status" value="8"/>
</dbReference>
<dbReference type="Pfam" id="PF25249">
    <property type="entry name" value="Ig_CFAP65_7th"/>
    <property type="match status" value="1"/>
</dbReference>
<dbReference type="EMBL" id="CAWUFR010000072">
    <property type="protein sequence ID" value="CAK6964379.1"/>
    <property type="molecule type" value="Genomic_DNA"/>
</dbReference>
<evidence type="ECO:0000256" key="5">
    <source>
        <dbReference type="ARBA" id="ARBA00022846"/>
    </source>
</evidence>
<keyword evidence="11 13" id="KW-0539">Nucleus</keyword>
<feature type="coiled-coil region" evidence="15">
    <location>
        <begin position="1757"/>
        <end position="1784"/>
    </location>
</feature>
<dbReference type="InterPro" id="IPR053879">
    <property type="entry name" value="HYDIN_VesB_CFA65-like_Ig"/>
</dbReference>
<keyword evidence="10" id="KW-0804">Transcription</keyword>
<dbReference type="GO" id="GO:0007288">
    <property type="term" value="P:sperm axoneme assembly"/>
    <property type="evidence" value="ECO:0007669"/>
    <property type="project" value="TreeGrafter"/>
</dbReference>
<dbReference type="GO" id="GO:0005737">
    <property type="term" value="C:cytoplasm"/>
    <property type="evidence" value="ECO:0007669"/>
    <property type="project" value="UniProtKB-SubCell"/>
</dbReference>
<dbReference type="SUPFAM" id="SSF49354">
    <property type="entry name" value="PapD-like"/>
    <property type="match status" value="1"/>
</dbReference>
<keyword evidence="7" id="KW-0969">Cilium</keyword>
<protein>
    <submittedName>
        <fullName evidence="18">Cilia- and flagella-associated protein 65</fullName>
    </submittedName>
</protein>
<dbReference type="InterPro" id="IPR008962">
    <property type="entry name" value="PapD-like_sf"/>
</dbReference>
<feature type="compositionally biased region" description="Polar residues" evidence="16">
    <location>
        <begin position="36"/>
        <end position="63"/>
    </location>
</feature>
<dbReference type="PANTHER" id="PTHR46127">
    <property type="entry name" value="CILIA- AND FLAGELLA-ASSOCIATED PROTEIN 65"/>
    <property type="match status" value="1"/>
</dbReference>
<proteinExistence type="predicted"/>
<dbReference type="InterPro" id="IPR054089">
    <property type="entry name" value="Cep192-like_D3"/>
</dbReference>
<dbReference type="CDD" id="cd00086">
    <property type="entry name" value="homeodomain"/>
    <property type="match status" value="1"/>
</dbReference>
<evidence type="ECO:0000256" key="10">
    <source>
        <dbReference type="ARBA" id="ARBA00023163"/>
    </source>
</evidence>
<reference evidence="18 19" key="1">
    <citation type="submission" date="2024-01" db="EMBL/GenBank/DDBJ databases">
        <authorList>
            <person name="Alioto T."/>
            <person name="Alioto T."/>
            <person name="Gomez Garrido J."/>
        </authorList>
    </citation>
    <scope>NUCLEOTIDE SEQUENCE [LARGE SCALE GENOMIC DNA]</scope>
</reference>
<dbReference type="GO" id="GO:0000981">
    <property type="term" value="F:DNA-binding transcription factor activity, RNA polymerase II-specific"/>
    <property type="evidence" value="ECO:0007669"/>
    <property type="project" value="InterPro"/>
</dbReference>
<evidence type="ECO:0000256" key="13">
    <source>
        <dbReference type="PROSITE-ProRule" id="PRU00108"/>
    </source>
</evidence>
<keyword evidence="9 13" id="KW-0371">Homeobox</keyword>
<dbReference type="InterPro" id="IPR058536">
    <property type="entry name" value="Ig_CFAP65_4th"/>
</dbReference>
<evidence type="ECO:0000259" key="17">
    <source>
        <dbReference type="PROSITE" id="PS50071"/>
    </source>
</evidence>
<dbReference type="PRINTS" id="PR00024">
    <property type="entry name" value="HOMEOBOX"/>
</dbReference>
<feature type="region of interest" description="Disordered" evidence="16">
    <location>
        <begin position="26"/>
        <end position="69"/>
    </location>
</feature>
<keyword evidence="15" id="KW-0175">Coiled coil</keyword>
<dbReference type="InterPro" id="IPR009057">
    <property type="entry name" value="Homeodomain-like_sf"/>
</dbReference>
<keyword evidence="12" id="KW-0966">Cell projection</keyword>
<dbReference type="PROSITE" id="PS00027">
    <property type="entry name" value="HOMEOBOX_1"/>
    <property type="match status" value="1"/>
</dbReference>
<dbReference type="SMART" id="SM00389">
    <property type="entry name" value="HOX"/>
    <property type="match status" value="1"/>
</dbReference>
<feature type="compositionally biased region" description="Acidic residues" evidence="16">
    <location>
        <begin position="254"/>
        <end position="272"/>
    </location>
</feature>
<dbReference type="FunFam" id="1.10.10.60:FF:000357">
    <property type="entry name" value="Motor neuron and pancreas homeobox 1"/>
    <property type="match status" value="1"/>
</dbReference>
<comment type="caution">
    <text evidence="18">The sequence shown here is derived from an EMBL/GenBank/DDBJ whole genome shotgun (WGS) entry which is preliminary data.</text>
</comment>
<feature type="region of interest" description="Disordered" evidence="16">
    <location>
        <begin position="1888"/>
        <end position="1910"/>
    </location>
</feature>
<dbReference type="InterPro" id="IPR013783">
    <property type="entry name" value="Ig-like_fold"/>
</dbReference>
<dbReference type="Pfam" id="PF24507">
    <property type="entry name" value="Ig_CFAP65_4th"/>
    <property type="match status" value="1"/>
</dbReference>
<dbReference type="GO" id="GO:0003677">
    <property type="term" value="F:DNA binding"/>
    <property type="evidence" value="ECO:0007669"/>
    <property type="project" value="UniProtKB-UniRule"/>
</dbReference>
<accession>A0AAV1P044</accession>
<dbReference type="Pfam" id="PF22544">
    <property type="entry name" value="HYDIN_VesB_CFA65-like_Ig"/>
    <property type="match status" value="1"/>
</dbReference>
<dbReference type="InterPro" id="IPR017970">
    <property type="entry name" value="Homeobox_CS"/>
</dbReference>
<gene>
    <name evidence="18" type="ORF">FSCOSCO3_A013702</name>
</gene>
<evidence type="ECO:0000256" key="16">
    <source>
        <dbReference type="SAM" id="MobiDB-lite"/>
    </source>
</evidence>
<dbReference type="Gene3D" id="1.10.10.60">
    <property type="entry name" value="Homeodomain-like"/>
    <property type="match status" value="1"/>
</dbReference>
<sequence>MTTTMEKSKNFRIDALLAHDMEQRTDGASPELYYNRSPSDSPVSNRGSETPSPHKIPTNTPQVQPGLLSKSPLFNLSQSGFTALHQGGFLGMHPRSMYPLAAFGGQHPAFIYPGFTQLIQPYPEHLKRSSMAGAIPLEPWLRAGMMIPRLGEYGGPAPAGLLGKCRRPRTAFTSQQLLELENQFKLNKYLSRPKRFEVATALMLTETQVKIWFQNRRMKWKRSRKAKEQATSPLTDTDRMHSAKSQGDSHSSSLEDEEELEGEDEDEKEEIEDLRAGSSGSLGVMMHAGGETGNYSSYLDEELEEEVMLAETRGPDHLGIGAPWKPSTSGKDIKHSGNQYRQQGAEHLRQVSSQRSSFLGLETRPELVWEDWDFGKEFMKTLVIKNIHSKLQKLNLRPPVSRFFTISIPQIIAVSPGTSFSIPITFRPLQRCEYEDSIEFQSKDGSFQVCLRAIIPCHALEVPDSVLLPLCAVQHSTHTTFLLKNASKLQTCFQWECAAPFQLRPEQGFLKPGQGCHITVVFQPQEALVYQQQAYCTFGEEGDETESCCTVLLQGLAKYPCLQLRNKSNKNESEQGGLVLHFGSVAVGQSLQKYFDIFNPSPVTVTFSLSRLSGGVPLLGSEFSCDITRGKVAPGGSLQVTVTYTPAAVDTVFVENLSLQCRGALNKTLLKLTGNCIGPKVSLSSSVVDFGCVEERGAVVQTVELVNSSPAEAIYQWDLDCSGHSVFSIQPASGTVHPHSRTTVKAVYRPTQTFAHHRRVVCFILHRDPEFLDLIGTCHSELQKPAVLKPEHLVMYRSHWYSRQDPPDTLTDMQQENNIQLDQQEVLCPLEESNQRPDSADVVSSTPVENYYQNQGSMDPLSSISSSLSPHVSVVPNELLFNHKMPSSLSTSSTSSQAVSIINHTRRKLCLVWTVAQDSPFSISPLSFDLAPLKSTSFRVTYNPEQLNTLHGAQLECFAYYKQDSHPAEERLLCPPCCVTVRVVGHSFQPGKEHFIPCCSLKPHQVVFPGLGVLCSRTVLLQNVGDLPLTFCLNPHHNLNPTLASVSVMPSCGLIQPGDHQILTLKTTPTEDSPKQGFSFHLQLNAAKHTQELAVFNMVEKFCVSLEGDGSLYFQPTAVGSQTQRTHHLRNLSRLPLRFQWSIPESDQELIFVEPDAGELHPNESSIQTWSFSPLEEKTYTLKPTLTFWPTQTPECNKSQLTLKVMGSGCTGFIEAERAVVDLGETLVGSYRSIEVPLVNNSPCPVSFCLSVQQILQDEEHIYDPKTEPSALQLDCERGTIASHSKMLLRSTVRPRRRAQYLWTISYQTLDSSGFVSSPPQAVCEVRTKGVFPTLQVTDAVCSGSVGRLNKLHLWKLFSLDSLNEHLLSNPSTVELTYRTPTRHSLRSCPSTFTKVLLDFNFSSAPLNSHPSTIVLMFHNPGSIPVDWTFLFPEDQQIELEYWAETGQFSSTELYHMKVQDNQLFSIYPRSGTLLPGQQRAVHFSYSHDFAGTDQFPIVFKLSYGREILLNFQGVTVERDRPYLHFASNRHVLAPVTIGDLNPPSQVYELYNGGAVPVHYEVDTAVLLQLQVDNFNHPVLCCLNPEGLVPPGHTAMLEFIFSPLEAKMYYMDVPIHIQDGDSTLVKFEGCGLDSPTMGSSNPFKCSEAKPPVPCVQRVPFPGQMVLLSEDSVSLGEIPVCSQCSRIFFLTNVSRRDTIYCSWDLVQQSNQQVVQIHPEQCSLCPGERVLCVLTFTCTDYPTIYRLDLICQVTQEAALVQYHDALQRWEQEKKRQQDEFTIMDKDLTESRGEPVAAPLRKGPSLRRYKTLPPICASSSCETLGTICTKLTKAERRAQRETVKVWRRPEPPQPALLHLEVTAHSHDTLEFLTHFPDQFNKHYRCLQSQKPETTLSGTPLPAGQPPQTNTHSPEKDIITHILNSLCRDILEDEAFAQSLITLASRPVTYQQALPPTPQPQVLLNETKAELNEQHSTVDNDGTAGCSGNRLKTETTLSTRHVSADISEDVLLNTLQNLMMEAVKGELSLTVHPRIIILPPVSARTRQMSRPKEEEKM</sequence>
<dbReference type="Pfam" id="PF22067">
    <property type="entry name" value="Cep192_D3"/>
    <property type="match status" value="1"/>
</dbReference>
<keyword evidence="19" id="KW-1185">Reference proteome</keyword>
<evidence type="ECO:0000256" key="1">
    <source>
        <dbReference type="ARBA" id="ARBA00004230"/>
    </source>
</evidence>
<evidence type="ECO:0000313" key="18">
    <source>
        <dbReference type="EMBL" id="CAK6964379.1"/>
    </source>
</evidence>
<feature type="DNA-binding region" description="Homeobox" evidence="13">
    <location>
        <begin position="165"/>
        <end position="224"/>
    </location>
</feature>
<dbReference type="PANTHER" id="PTHR46127:SF1">
    <property type="entry name" value="CILIA- AND FLAGELLA-ASSOCIATED PROTEIN 65"/>
    <property type="match status" value="1"/>
</dbReference>
<evidence type="ECO:0000313" key="19">
    <source>
        <dbReference type="Proteomes" id="UP001314229"/>
    </source>
</evidence>
<evidence type="ECO:0000256" key="3">
    <source>
        <dbReference type="ARBA" id="ARBA00022473"/>
    </source>
</evidence>
<dbReference type="InterPro" id="IPR052614">
    <property type="entry name" value="CFAP65"/>
</dbReference>
<dbReference type="Pfam" id="PF25248">
    <property type="entry name" value="Ig_CFAP65_8th"/>
    <property type="match status" value="1"/>
</dbReference>
<keyword evidence="8 13" id="KW-0238">DNA-binding</keyword>
<dbReference type="Pfam" id="PF24816">
    <property type="entry name" value="Ig_CFAP65__9th"/>
    <property type="match status" value="1"/>
</dbReference>
<dbReference type="PROSITE" id="PS50071">
    <property type="entry name" value="HOMEOBOX_2"/>
    <property type="match status" value="1"/>
</dbReference>
<evidence type="ECO:0000256" key="15">
    <source>
        <dbReference type="SAM" id="Coils"/>
    </source>
</evidence>
<dbReference type="GO" id="GO:0036126">
    <property type="term" value="C:sperm flagellum"/>
    <property type="evidence" value="ECO:0007669"/>
    <property type="project" value="TreeGrafter"/>
</dbReference>
<feature type="compositionally biased region" description="Polar residues" evidence="16">
    <location>
        <begin position="243"/>
        <end position="252"/>
    </location>
</feature>
<name>A0AAV1P044_SCOSC</name>
<organism evidence="18 19">
    <name type="scientific">Scomber scombrus</name>
    <name type="common">Atlantic mackerel</name>
    <name type="synonym">Scomber vernalis</name>
    <dbReference type="NCBI Taxonomy" id="13677"/>
    <lineage>
        <taxon>Eukaryota</taxon>
        <taxon>Metazoa</taxon>
        <taxon>Chordata</taxon>
        <taxon>Craniata</taxon>
        <taxon>Vertebrata</taxon>
        <taxon>Euteleostomi</taxon>
        <taxon>Actinopterygii</taxon>
        <taxon>Neopterygii</taxon>
        <taxon>Teleostei</taxon>
        <taxon>Neoteleostei</taxon>
        <taxon>Acanthomorphata</taxon>
        <taxon>Pelagiaria</taxon>
        <taxon>Scombriformes</taxon>
        <taxon>Scombridae</taxon>
        <taxon>Scomber</taxon>
    </lineage>
</organism>
<dbReference type="GO" id="GO:0005634">
    <property type="term" value="C:nucleus"/>
    <property type="evidence" value="ECO:0007669"/>
    <property type="project" value="UniProtKB-SubCell"/>
</dbReference>
<keyword evidence="3" id="KW-0217">Developmental protein</keyword>
<dbReference type="SUPFAM" id="SSF46689">
    <property type="entry name" value="Homeodomain-like"/>
    <property type="match status" value="1"/>
</dbReference>
<dbReference type="Pfam" id="PF00046">
    <property type="entry name" value="Homeodomain"/>
    <property type="match status" value="1"/>
</dbReference>
<evidence type="ECO:0000256" key="4">
    <source>
        <dbReference type="ARBA" id="ARBA00022490"/>
    </source>
</evidence>
<dbReference type="Pfam" id="PF24291">
    <property type="entry name" value="Ig_CFAP65"/>
    <property type="match status" value="1"/>
</dbReference>
<feature type="domain" description="Homeobox" evidence="17">
    <location>
        <begin position="163"/>
        <end position="223"/>
    </location>
</feature>
<evidence type="ECO:0000256" key="11">
    <source>
        <dbReference type="ARBA" id="ARBA00023242"/>
    </source>
</evidence>